<protein>
    <recommendedName>
        <fullName evidence="4">Gastrin-releasing peptide</fullName>
    </recommendedName>
</protein>
<dbReference type="PROSITE" id="PS00257">
    <property type="entry name" value="BOMBESIN"/>
    <property type="match status" value="1"/>
</dbReference>
<evidence type="ECO:0000256" key="3">
    <source>
        <dbReference type="ARBA" id="ARBA00010012"/>
    </source>
</evidence>
<comment type="subcellular location">
    <subcellularLocation>
        <location evidence="1">Cytoplasmic vesicle</location>
        <location evidence="1">Secretory vesicle lumen</location>
    </subcellularLocation>
    <subcellularLocation>
        <location evidence="2">Secreted</location>
    </subcellularLocation>
</comment>
<evidence type="ECO:0000256" key="7">
    <source>
        <dbReference type="ARBA" id="ARBA00022729"/>
    </source>
</evidence>
<evidence type="ECO:0000256" key="5">
    <source>
        <dbReference type="ARBA" id="ARBA00022525"/>
    </source>
</evidence>
<dbReference type="Proteomes" id="UP000693946">
    <property type="component" value="Linkage Group LG21"/>
</dbReference>
<keyword evidence="5" id="KW-0964">Secreted</keyword>
<dbReference type="AlphaFoldDB" id="A0AAV6R154"/>
<evidence type="ECO:0000256" key="6">
    <source>
        <dbReference type="ARBA" id="ARBA00022685"/>
    </source>
</evidence>
<evidence type="ECO:0000256" key="1">
    <source>
        <dbReference type="ARBA" id="ARBA00004263"/>
    </source>
</evidence>
<keyword evidence="12" id="KW-1185">Reference proteome</keyword>
<feature type="chain" id="PRO_5043989281" description="Gastrin-releasing peptide" evidence="10">
    <location>
        <begin position="32"/>
        <end position="140"/>
    </location>
</feature>
<feature type="signal peptide" evidence="10">
    <location>
        <begin position="1"/>
        <end position="31"/>
    </location>
</feature>
<dbReference type="GO" id="GO:0005615">
    <property type="term" value="C:extracellular space"/>
    <property type="evidence" value="ECO:0007669"/>
    <property type="project" value="TreeGrafter"/>
</dbReference>
<evidence type="ECO:0000256" key="9">
    <source>
        <dbReference type="ARBA" id="ARBA00023329"/>
    </source>
</evidence>
<dbReference type="GO" id="GO:0007218">
    <property type="term" value="P:neuropeptide signaling pathway"/>
    <property type="evidence" value="ECO:0007669"/>
    <property type="project" value="InterPro"/>
</dbReference>
<keyword evidence="8" id="KW-0027">Amidation</keyword>
<evidence type="ECO:0000256" key="10">
    <source>
        <dbReference type="SAM" id="SignalP"/>
    </source>
</evidence>
<dbReference type="PANTHER" id="PTHR16866">
    <property type="entry name" value="GASTRIN-RELEASING PEPTIDE"/>
    <property type="match status" value="1"/>
</dbReference>
<proteinExistence type="inferred from homology"/>
<dbReference type="InterPro" id="IPR000874">
    <property type="entry name" value="Bombesin"/>
</dbReference>
<evidence type="ECO:0000313" key="12">
    <source>
        <dbReference type="Proteomes" id="UP000693946"/>
    </source>
</evidence>
<sequence>MGEGSFRLPLTSRPVWPLLILLASCICVLNCSQSPAAAIVGKIYPRGNHWAVGHLMGKKSLSELQEMNRDSDYLTPSDTELGQYEPLMKALMQQRNQKQKPQPADRLLHLDSSWRKENKYLKEVSELLLLALRLRGNDST</sequence>
<name>A0AAV6R154_SOLSE</name>
<keyword evidence="7 10" id="KW-0732">Signal</keyword>
<evidence type="ECO:0000256" key="4">
    <source>
        <dbReference type="ARBA" id="ARBA00016270"/>
    </source>
</evidence>
<gene>
    <name evidence="11" type="ORF">JOB18_034557</name>
</gene>
<keyword evidence="6" id="KW-0165">Cleavage on pair of basic residues</keyword>
<comment type="similarity">
    <text evidence="3">Belongs to the bombesin/neuromedin-B/ranatensin family.</text>
</comment>
<dbReference type="EMBL" id="JAGKHQ010000014">
    <property type="protein sequence ID" value="KAG7499304.1"/>
    <property type="molecule type" value="Genomic_DNA"/>
</dbReference>
<comment type="caution">
    <text evidence="11">The sequence shown here is derived from an EMBL/GenBank/DDBJ whole genome shotgun (WGS) entry which is preliminary data.</text>
</comment>
<evidence type="ECO:0000256" key="8">
    <source>
        <dbReference type="ARBA" id="ARBA00022815"/>
    </source>
</evidence>
<organism evidence="11 12">
    <name type="scientific">Solea senegalensis</name>
    <name type="common">Senegalese sole</name>
    <dbReference type="NCBI Taxonomy" id="28829"/>
    <lineage>
        <taxon>Eukaryota</taxon>
        <taxon>Metazoa</taxon>
        <taxon>Chordata</taxon>
        <taxon>Craniata</taxon>
        <taxon>Vertebrata</taxon>
        <taxon>Euteleostomi</taxon>
        <taxon>Actinopterygii</taxon>
        <taxon>Neopterygii</taxon>
        <taxon>Teleostei</taxon>
        <taxon>Neoteleostei</taxon>
        <taxon>Acanthomorphata</taxon>
        <taxon>Carangaria</taxon>
        <taxon>Pleuronectiformes</taxon>
        <taxon>Pleuronectoidei</taxon>
        <taxon>Soleidae</taxon>
        <taxon>Solea</taxon>
    </lineage>
</organism>
<keyword evidence="9" id="KW-0968">Cytoplasmic vesicle</keyword>
<dbReference type="PROSITE" id="PS51257">
    <property type="entry name" value="PROKAR_LIPOPROTEIN"/>
    <property type="match status" value="1"/>
</dbReference>
<accession>A0AAV6R154</accession>
<dbReference type="GO" id="GO:0031410">
    <property type="term" value="C:cytoplasmic vesicle"/>
    <property type="evidence" value="ECO:0007669"/>
    <property type="project" value="UniProtKB-SubCell"/>
</dbReference>
<reference evidence="11 12" key="1">
    <citation type="journal article" date="2021" name="Sci. Rep.">
        <title>Chromosome anchoring in Senegalese sole (Solea senegalensis) reveals sex-associated markers and genome rearrangements in flatfish.</title>
        <authorList>
            <person name="Guerrero-Cozar I."/>
            <person name="Gomez-Garrido J."/>
            <person name="Berbel C."/>
            <person name="Martinez-Blanch J.F."/>
            <person name="Alioto T."/>
            <person name="Claros M.G."/>
            <person name="Gagnaire P.A."/>
            <person name="Manchado M."/>
        </authorList>
    </citation>
    <scope>NUCLEOTIDE SEQUENCE [LARGE SCALE GENOMIC DNA]</scope>
    <source>
        <strain evidence="11">Sse05_10M</strain>
    </source>
</reference>
<evidence type="ECO:0000313" key="11">
    <source>
        <dbReference type="EMBL" id="KAG7499304.1"/>
    </source>
</evidence>
<dbReference type="Pfam" id="PF02044">
    <property type="entry name" value="Bombesin"/>
    <property type="match status" value="1"/>
</dbReference>
<dbReference type="PANTHER" id="PTHR16866:SF2">
    <property type="entry name" value="GASTRIN-RELEASING PEPTIDE"/>
    <property type="match status" value="1"/>
</dbReference>
<dbReference type="GO" id="GO:0005184">
    <property type="term" value="F:neuropeptide hormone activity"/>
    <property type="evidence" value="ECO:0007669"/>
    <property type="project" value="TreeGrafter"/>
</dbReference>
<evidence type="ECO:0000256" key="2">
    <source>
        <dbReference type="ARBA" id="ARBA00004613"/>
    </source>
</evidence>